<protein>
    <submittedName>
        <fullName evidence="1">Uncharacterized protein</fullName>
    </submittedName>
</protein>
<dbReference type="AlphaFoldDB" id="A0A828Z0J2"/>
<accession>A0A828Z0J2</accession>
<dbReference type="EMBL" id="AFLV02000058">
    <property type="protein sequence ID" value="EKR63534.1"/>
    <property type="molecule type" value="Genomic_DNA"/>
</dbReference>
<proteinExistence type="predicted"/>
<sequence length="46" mass="5695">MEQKCERSLYREKYSKAGKLKSLFSTYDEFREMRRRLIEKLKTTES</sequence>
<gene>
    <name evidence="1" type="ORF">LEP1GSC036_4165</name>
</gene>
<reference evidence="1 2" key="1">
    <citation type="submission" date="2012-10" db="EMBL/GenBank/DDBJ databases">
        <authorList>
            <person name="Harkins D.M."/>
            <person name="Durkin A.S."/>
            <person name="Brinkac L.M."/>
            <person name="Haft D.H."/>
            <person name="Selengut J.D."/>
            <person name="Sanka R."/>
            <person name="DePew J."/>
            <person name="Purushe J."/>
            <person name="Whelen A.C."/>
            <person name="Vinetz J.M."/>
            <person name="Sutton G.G."/>
            <person name="Nierman W.C."/>
            <person name="Fouts D.E."/>
        </authorList>
    </citation>
    <scope>NUCLEOTIDE SEQUENCE [LARGE SCALE GENOMIC DNA]</scope>
    <source>
        <strain evidence="1 2">2006001853</strain>
    </source>
</reference>
<name>A0A828Z0J2_9LEPT</name>
<organism evidence="1 2">
    <name type="scientific">Leptospira weilii str. 2006001853</name>
    <dbReference type="NCBI Taxonomy" id="1001589"/>
    <lineage>
        <taxon>Bacteria</taxon>
        <taxon>Pseudomonadati</taxon>
        <taxon>Spirochaetota</taxon>
        <taxon>Spirochaetia</taxon>
        <taxon>Leptospirales</taxon>
        <taxon>Leptospiraceae</taxon>
        <taxon>Leptospira</taxon>
    </lineage>
</organism>
<evidence type="ECO:0000313" key="1">
    <source>
        <dbReference type="EMBL" id="EKR63534.1"/>
    </source>
</evidence>
<evidence type="ECO:0000313" key="2">
    <source>
        <dbReference type="Proteomes" id="UP000001338"/>
    </source>
</evidence>
<dbReference type="Proteomes" id="UP000001338">
    <property type="component" value="Unassembled WGS sequence"/>
</dbReference>
<comment type="caution">
    <text evidence="1">The sequence shown here is derived from an EMBL/GenBank/DDBJ whole genome shotgun (WGS) entry which is preliminary data.</text>
</comment>